<dbReference type="InterPro" id="IPR023415">
    <property type="entry name" value="LDLR_class-A_CS"/>
</dbReference>
<dbReference type="InterPro" id="IPR000859">
    <property type="entry name" value="CUB_dom"/>
</dbReference>
<dbReference type="SMART" id="SM00042">
    <property type="entry name" value="CUB"/>
    <property type="match status" value="1"/>
</dbReference>
<dbReference type="InterPro" id="IPR002172">
    <property type="entry name" value="LDrepeatLR_classA_rpt"/>
</dbReference>
<dbReference type="SUPFAM" id="SSF49854">
    <property type="entry name" value="Spermadhesin, CUB domain"/>
    <property type="match status" value="1"/>
</dbReference>
<dbReference type="PANTHER" id="PTHR47537">
    <property type="entry name" value="CUBILIN"/>
    <property type="match status" value="1"/>
</dbReference>
<comment type="caution">
    <text evidence="2">Lacks conserved residue(s) required for the propagation of feature annotation.</text>
</comment>
<dbReference type="InterPro" id="IPR053207">
    <property type="entry name" value="Non-NMDA_GluR_Accessory"/>
</dbReference>
<keyword evidence="4" id="KW-0812">Transmembrane</keyword>
<evidence type="ECO:0000259" key="6">
    <source>
        <dbReference type="PROSITE" id="PS01180"/>
    </source>
</evidence>
<dbReference type="InterPro" id="IPR056707">
    <property type="entry name" value="DUF7805"/>
</dbReference>
<evidence type="ECO:0000256" key="5">
    <source>
        <dbReference type="SAM" id="SignalP"/>
    </source>
</evidence>
<reference evidence="7 8" key="1">
    <citation type="submission" date="2024-04" db="EMBL/GenBank/DDBJ databases">
        <authorList>
            <person name="Rising A."/>
            <person name="Reimegard J."/>
            <person name="Sonavane S."/>
            <person name="Akerstrom W."/>
            <person name="Nylinder S."/>
            <person name="Hedman E."/>
            <person name="Kallberg Y."/>
        </authorList>
    </citation>
    <scope>NUCLEOTIDE SEQUENCE [LARGE SCALE GENOMIC DNA]</scope>
</reference>
<dbReference type="CDD" id="cd00112">
    <property type="entry name" value="LDLa"/>
    <property type="match status" value="1"/>
</dbReference>
<evidence type="ECO:0000256" key="4">
    <source>
        <dbReference type="SAM" id="Phobius"/>
    </source>
</evidence>
<keyword evidence="5" id="KW-0732">Signal</keyword>
<dbReference type="PRINTS" id="PR00261">
    <property type="entry name" value="LDLRECEPTOR"/>
</dbReference>
<evidence type="ECO:0000256" key="3">
    <source>
        <dbReference type="SAM" id="MobiDB-lite"/>
    </source>
</evidence>
<feature type="disulfide bond" evidence="2">
    <location>
        <begin position="31"/>
        <end position="49"/>
    </location>
</feature>
<dbReference type="SMART" id="SM00192">
    <property type="entry name" value="LDLa"/>
    <property type="match status" value="2"/>
</dbReference>
<feature type="disulfide bond" evidence="2">
    <location>
        <begin position="24"/>
        <end position="36"/>
    </location>
</feature>
<accession>A0AAV1Z823</accession>
<dbReference type="Gene3D" id="2.60.120.290">
    <property type="entry name" value="Spermadhesin, CUB domain"/>
    <property type="match status" value="2"/>
</dbReference>
<dbReference type="EMBL" id="CAXIEN010000023">
    <property type="protein sequence ID" value="CAL1266466.1"/>
    <property type="molecule type" value="Genomic_DNA"/>
</dbReference>
<keyword evidence="4" id="KW-1133">Transmembrane helix</keyword>
<keyword evidence="1 2" id="KW-1015">Disulfide bond</keyword>
<dbReference type="PROSITE" id="PS01180">
    <property type="entry name" value="CUB"/>
    <property type="match status" value="1"/>
</dbReference>
<feature type="chain" id="PRO_5043785499" description="CUB domain-containing protein" evidence="5">
    <location>
        <begin position="20"/>
        <end position="945"/>
    </location>
</feature>
<dbReference type="SUPFAM" id="SSF57424">
    <property type="entry name" value="LDL receptor-like module"/>
    <property type="match status" value="1"/>
</dbReference>
<name>A0AAV1Z823_9ARAC</name>
<sequence>MEFFWLLFHFMTSFFLVSGEKIGCEPTEFRCSSGQCVDGGRYCDGNSDCFDGSDEPERCTNCNRTYYGLTDLKYPLRLSERRSPTCTLTFTAAGGKYGERIEITFLSFQIGIFDLDSSSCLRGYMEVEESGSIHAESATTRVRRRTKKKGNPRRKGTSLRAPAGSFCGPLIGQSATFYSTGDTVKLTVFVPPQGAAGQPVVPRLYLTYRFLHHSQDDNLLSYNKVAGGTKCDTLLTNCHYRNCVIRSPNFPGFYLRNISCHYWIRQDSATPGKIAQIEIYQDNEFKINIPSGHSNSDRYKPGTLTSDCAGDVVKVFDGRTTESPLLVEFCGAGPLPTIRSSGPDILIKLISVPFQTLSNSHFELAVKIHFANTSGSFRAASEGCSLTVDGGRHPVGILQGPDHSVPSGTTCTYRVTGKRPTDRIWLYFSSYHVPDLNPWTDNEHCDVGKLEIVHPVPRIRHSHHHYHHYQLANALSGEQNIGTVTVLTESYCEKKSPRQCGHASDFPDLIPSRPCTFPDESYLSPGPEIILKMTYLSSTAIRGSGGPHFTARYEVVENMPYKDDILSNPCIMNVHSRDSLKGSLESPKNVFLYGRGGARDLVCKYELRGTPDQRVRLMVQELYFSSSPLCQTTYDAVTERQKCNVFHFGKFALINVTEVWQDTTVFVGCVCDPSKSFILESVGHMMDIEFLVRNMGPRDDFRTFHFSLDYEFVPTSSVCKTSHSSETSVMSGSKGQLMLNLHSALPFRCRWMLAAFPTRALYLTVKGRMFDAECRNKILFYNVNNWEPFKVFCPSDIEHYESFFTQSWKPDPTRTFEADLTLLEYIFNEPGQFKVNWVEVTRPKSKPCSLECPELEACIGEDLACDGIRHCPVSGNDESPDRCNQLPLLTIAISSTAAVALVTFIVLAVLIRYKLVKSKDKTVIPPPEMYRNDCKHTFSNKAPVR</sequence>
<protein>
    <recommendedName>
        <fullName evidence="6">CUB domain-containing protein</fullName>
    </recommendedName>
</protein>
<dbReference type="Pfam" id="PF25090">
    <property type="entry name" value="DUF7805"/>
    <property type="match status" value="1"/>
</dbReference>
<evidence type="ECO:0000313" key="8">
    <source>
        <dbReference type="Proteomes" id="UP001497382"/>
    </source>
</evidence>
<feature type="region of interest" description="Disordered" evidence="3">
    <location>
        <begin position="135"/>
        <end position="160"/>
    </location>
</feature>
<proteinExistence type="predicted"/>
<dbReference type="Pfam" id="PF00057">
    <property type="entry name" value="Ldl_recept_a"/>
    <property type="match status" value="1"/>
</dbReference>
<dbReference type="PANTHER" id="PTHR47537:SF3">
    <property type="entry name" value="CUB DOMAIN-CONTAINING PROTEIN"/>
    <property type="match status" value="1"/>
</dbReference>
<keyword evidence="4" id="KW-0472">Membrane</keyword>
<organism evidence="7 8">
    <name type="scientific">Larinioides sclopetarius</name>
    <dbReference type="NCBI Taxonomy" id="280406"/>
    <lineage>
        <taxon>Eukaryota</taxon>
        <taxon>Metazoa</taxon>
        <taxon>Ecdysozoa</taxon>
        <taxon>Arthropoda</taxon>
        <taxon>Chelicerata</taxon>
        <taxon>Arachnida</taxon>
        <taxon>Araneae</taxon>
        <taxon>Araneomorphae</taxon>
        <taxon>Entelegynae</taxon>
        <taxon>Araneoidea</taxon>
        <taxon>Araneidae</taxon>
        <taxon>Larinioides</taxon>
    </lineage>
</organism>
<dbReference type="GO" id="GO:0005886">
    <property type="term" value="C:plasma membrane"/>
    <property type="evidence" value="ECO:0007669"/>
    <property type="project" value="TreeGrafter"/>
</dbReference>
<evidence type="ECO:0000256" key="2">
    <source>
        <dbReference type="PROSITE-ProRule" id="PRU00124"/>
    </source>
</evidence>
<dbReference type="PROSITE" id="PS50068">
    <property type="entry name" value="LDLRA_2"/>
    <property type="match status" value="1"/>
</dbReference>
<evidence type="ECO:0000313" key="7">
    <source>
        <dbReference type="EMBL" id="CAL1266466.1"/>
    </source>
</evidence>
<evidence type="ECO:0000256" key="1">
    <source>
        <dbReference type="ARBA" id="ARBA00023157"/>
    </source>
</evidence>
<dbReference type="Gene3D" id="4.10.400.10">
    <property type="entry name" value="Low-density Lipoprotein Receptor"/>
    <property type="match status" value="1"/>
</dbReference>
<feature type="compositionally biased region" description="Basic residues" evidence="3">
    <location>
        <begin position="141"/>
        <end position="157"/>
    </location>
</feature>
<dbReference type="CDD" id="cd00041">
    <property type="entry name" value="CUB"/>
    <property type="match status" value="1"/>
</dbReference>
<dbReference type="PROSITE" id="PS01209">
    <property type="entry name" value="LDLRA_1"/>
    <property type="match status" value="1"/>
</dbReference>
<feature type="domain" description="CUB" evidence="6">
    <location>
        <begin position="231"/>
        <end position="373"/>
    </location>
</feature>
<dbReference type="AlphaFoldDB" id="A0AAV1Z823"/>
<dbReference type="Proteomes" id="UP001497382">
    <property type="component" value="Unassembled WGS sequence"/>
</dbReference>
<feature type="transmembrane region" description="Helical" evidence="4">
    <location>
        <begin position="886"/>
        <end position="911"/>
    </location>
</feature>
<dbReference type="InterPro" id="IPR035914">
    <property type="entry name" value="Sperma_CUB_dom_sf"/>
</dbReference>
<dbReference type="InterPro" id="IPR036055">
    <property type="entry name" value="LDL_receptor-like_sf"/>
</dbReference>
<dbReference type="Pfam" id="PF00431">
    <property type="entry name" value="CUB"/>
    <property type="match status" value="1"/>
</dbReference>
<comment type="caution">
    <text evidence="7">The sequence shown here is derived from an EMBL/GenBank/DDBJ whole genome shotgun (WGS) entry which is preliminary data.</text>
</comment>
<keyword evidence="8" id="KW-1185">Reference proteome</keyword>
<feature type="signal peptide" evidence="5">
    <location>
        <begin position="1"/>
        <end position="19"/>
    </location>
</feature>
<gene>
    <name evidence="7" type="ORF">LARSCL_LOCUS3109</name>
</gene>